<evidence type="ECO:0000256" key="5">
    <source>
        <dbReference type="ARBA" id="ARBA00023277"/>
    </source>
</evidence>
<comment type="subcellular location">
    <subcellularLocation>
        <location evidence="1">Secreted</location>
    </subcellularLocation>
</comment>
<dbReference type="AlphaFoldDB" id="A0A927L4J8"/>
<keyword evidence="7" id="KW-0624">Polysaccharide degradation</keyword>
<name>A0A927L4J8_9ACTN</name>
<dbReference type="RefSeq" id="WP_086802949.1">
    <property type="nucleotide sequence ID" value="NZ_CP119182.1"/>
</dbReference>
<dbReference type="Proteomes" id="UP000661025">
    <property type="component" value="Unassembled WGS sequence"/>
</dbReference>
<keyword evidence="6" id="KW-0326">Glycosidase</keyword>
<evidence type="ECO:0000256" key="2">
    <source>
        <dbReference type="ARBA" id="ARBA00022525"/>
    </source>
</evidence>
<dbReference type="PANTHER" id="PTHR42061:SF6">
    <property type="entry name" value="ENDO-CHITOSANASE"/>
    <property type="match status" value="1"/>
</dbReference>
<dbReference type="GO" id="GO:0016977">
    <property type="term" value="F:chitosanase activity"/>
    <property type="evidence" value="ECO:0007669"/>
    <property type="project" value="InterPro"/>
</dbReference>
<evidence type="ECO:0000256" key="4">
    <source>
        <dbReference type="ARBA" id="ARBA00022801"/>
    </source>
</evidence>
<dbReference type="EMBL" id="JACYXT010000007">
    <property type="protein sequence ID" value="MBD9725407.1"/>
    <property type="molecule type" value="Genomic_DNA"/>
</dbReference>
<dbReference type="GO" id="GO:0000272">
    <property type="term" value="P:polysaccharide catabolic process"/>
    <property type="evidence" value="ECO:0007669"/>
    <property type="project" value="UniProtKB-KW"/>
</dbReference>
<keyword evidence="4 9" id="KW-0378">Hydrolase</keyword>
<sequence length="242" mass="25595">MRVRSLTLAAVGAALLAPVALPALAHPQRLVQYEGGVTAADLLARARGCVRVSEGLYSSDAGKPAVIPVCGVDGAVYWKADMDIDCDGRPSPRCNRETDPWFQPATSFLQSDGRYLRSESLPFVVVPAPSRVWDFRVHGIKGGSVAAVVHGNRVEYAVVGDTGPQNIIGEASYATAKALGIRPDPRTGGTASGVTYIVFEDSGVSPIEDHEAAVELGEKRARQWVEGAVVRRGVTMRGGATN</sequence>
<dbReference type="PANTHER" id="PTHR42061">
    <property type="entry name" value="ENDO-CHITOSANASE"/>
    <property type="match status" value="1"/>
</dbReference>
<keyword evidence="2" id="KW-0964">Secreted</keyword>
<reference evidence="9" key="1">
    <citation type="submission" date="2020-09" db="EMBL/GenBank/DDBJ databases">
        <title>Streptomyces canutascabiei sp. nov., which causes potato common scab and is distributed across the world.</title>
        <authorList>
            <person name="Nguyen H.P."/>
            <person name="Weisberg A.J."/>
            <person name="Chang J.H."/>
            <person name="Clarke C.R."/>
        </authorList>
    </citation>
    <scope>NUCLEOTIDE SEQUENCE</scope>
    <source>
        <strain evidence="9">ID-01-6.2a</strain>
    </source>
</reference>
<dbReference type="GO" id="GO:0005576">
    <property type="term" value="C:extracellular region"/>
    <property type="evidence" value="ECO:0007669"/>
    <property type="project" value="UniProtKB-SubCell"/>
</dbReference>
<gene>
    <name evidence="9" type="ORF">IHE70_19715</name>
</gene>
<evidence type="ECO:0000313" key="9">
    <source>
        <dbReference type="EMBL" id="MBD9725407.1"/>
    </source>
</evidence>
<keyword evidence="3 8" id="KW-0732">Signal</keyword>
<feature type="chain" id="PRO_5037210384" evidence="8">
    <location>
        <begin position="26"/>
        <end position="242"/>
    </location>
</feature>
<comment type="caution">
    <text evidence="9">The sequence shown here is derived from an EMBL/GenBank/DDBJ whole genome shotgun (WGS) entry which is preliminary data.</text>
</comment>
<evidence type="ECO:0000313" key="10">
    <source>
        <dbReference type="Proteomes" id="UP000661025"/>
    </source>
</evidence>
<evidence type="ECO:0000256" key="3">
    <source>
        <dbReference type="ARBA" id="ARBA00022729"/>
    </source>
</evidence>
<proteinExistence type="predicted"/>
<evidence type="ECO:0000256" key="6">
    <source>
        <dbReference type="ARBA" id="ARBA00023295"/>
    </source>
</evidence>
<feature type="signal peptide" evidence="8">
    <location>
        <begin position="1"/>
        <end position="25"/>
    </location>
</feature>
<organism evidence="9 10">
    <name type="scientific">Streptomyces caniscabiei</name>
    <dbReference type="NCBI Taxonomy" id="2746961"/>
    <lineage>
        <taxon>Bacteria</taxon>
        <taxon>Bacillati</taxon>
        <taxon>Actinomycetota</taxon>
        <taxon>Actinomycetes</taxon>
        <taxon>Kitasatosporales</taxon>
        <taxon>Streptomycetaceae</taxon>
        <taxon>Streptomyces</taxon>
    </lineage>
</organism>
<accession>A0A927L4J8</accession>
<evidence type="ECO:0000256" key="7">
    <source>
        <dbReference type="ARBA" id="ARBA00023326"/>
    </source>
</evidence>
<dbReference type="GeneID" id="79936165"/>
<dbReference type="InterPro" id="IPR009939">
    <property type="entry name" value="Chitosanase_fungal"/>
</dbReference>
<evidence type="ECO:0000256" key="1">
    <source>
        <dbReference type="ARBA" id="ARBA00004613"/>
    </source>
</evidence>
<protein>
    <submittedName>
        <fullName evidence="9">Glycoside hydrolase family 75 protein</fullName>
    </submittedName>
</protein>
<keyword evidence="5" id="KW-0119">Carbohydrate metabolism</keyword>
<dbReference type="Pfam" id="PF07335">
    <property type="entry name" value="Glyco_hydro_75"/>
    <property type="match status" value="1"/>
</dbReference>
<evidence type="ECO:0000256" key="8">
    <source>
        <dbReference type="SAM" id="SignalP"/>
    </source>
</evidence>